<gene>
    <name evidence="1" type="ORF">NPIL_316861</name>
</gene>
<dbReference type="AlphaFoldDB" id="A0A8X6NJX4"/>
<comment type="caution">
    <text evidence="1">The sequence shown here is derived from an EMBL/GenBank/DDBJ whole genome shotgun (WGS) entry which is preliminary data.</text>
</comment>
<dbReference type="EMBL" id="BMAW01010509">
    <property type="protein sequence ID" value="GFT19128.1"/>
    <property type="molecule type" value="Genomic_DNA"/>
</dbReference>
<evidence type="ECO:0000313" key="1">
    <source>
        <dbReference type="EMBL" id="GFT19128.1"/>
    </source>
</evidence>
<protein>
    <submittedName>
        <fullName evidence="1">Uncharacterized protein</fullName>
    </submittedName>
</protein>
<organism evidence="1 2">
    <name type="scientific">Nephila pilipes</name>
    <name type="common">Giant wood spider</name>
    <name type="synonym">Nephila maculata</name>
    <dbReference type="NCBI Taxonomy" id="299642"/>
    <lineage>
        <taxon>Eukaryota</taxon>
        <taxon>Metazoa</taxon>
        <taxon>Ecdysozoa</taxon>
        <taxon>Arthropoda</taxon>
        <taxon>Chelicerata</taxon>
        <taxon>Arachnida</taxon>
        <taxon>Araneae</taxon>
        <taxon>Araneomorphae</taxon>
        <taxon>Entelegynae</taxon>
        <taxon>Araneoidea</taxon>
        <taxon>Nephilidae</taxon>
        <taxon>Nephila</taxon>
    </lineage>
</organism>
<dbReference type="Proteomes" id="UP000887013">
    <property type="component" value="Unassembled WGS sequence"/>
</dbReference>
<keyword evidence="2" id="KW-1185">Reference proteome</keyword>
<evidence type="ECO:0000313" key="2">
    <source>
        <dbReference type="Proteomes" id="UP000887013"/>
    </source>
</evidence>
<name>A0A8X6NJX4_NEPPI</name>
<proteinExistence type="predicted"/>
<sequence length="97" mass="10993">MHIHSDRAVCHQMIVMADIWRIVMAVAKHSGCNGSRLKFIRINANNYAYLSDMMHIDSDRAVCRQMMVMADISTPVLVKSVHQLKLLYSRVVYGTAG</sequence>
<reference evidence="1" key="1">
    <citation type="submission" date="2020-08" db="EMBL/GenBank/DDBJ databases">
        <title>Multicomponent nature underlies the extraordinary mechanical properties of spider dragline silk.</title>
        <authorList>
            <person name="Kono N."/>
            <person name="Nakamura H."/>
            <person name="Mori M."/>
            <person name="Yoshida Y."/>
            <person name="Ohtoshi R."/>
            <person name="Malay A.D."/>
            <person name="Moran D.A.P."/>
            <person name="Tomita M."/>
            <person name="Numata K."/>
            <person name="Arakawa K."/>
        </authorList>
    </citation>
    <scope>NUCLEOTIDE SEQUENCE</scope>
</reference>
<accession>A0A8X6NJX4</accession>